<dbReference type="EMBL" id="BMYT01000001">
    <property type="protein sequence ID" value="GGX04029.1"/>
    <property type="molecule type" value="Genomic_DNA"/>
</dbReference>
<proteinExistence type="predicted"/>
<dbReference type="Proteomes" id="UP000620127">
    <property type="component" value="Unassembled WGS sequence"/>
</dbReference>
<gene>
    <name evidence="1" type="ORF">GCM10011282_07730</name>
</gene>
<comment type="caution">
    <text evidence="1">The sequence shown here is derived from an EMBL/GenBank/DDBJ whole genome shotgun (WGS) entry which is preliminary data.</text>
</comment>
<name>A0ABQ2X8J0_9BURK</name>
<evidence type="ECO:0000313" key="1">
    <source>
        <dbReference type="EMBL" id="GGX04029.1"/>
    </source>
</evidence>
<sequence>MLELTRKKFGVIRSKSNQENKTMKEIDASTKKERKLNFSRTYFKVLNKCAAATLEADAYQAIGN</sequence>
<accession>A0ABQ2X8J0</accession>
<organism evidence="1 2">
    <name type="scientific">Undibacterium macrobrachii</name>
    <dbReference type="NCBI Taxonomy" id="1119058"/>
    <lineage>
        <taxon>Bacteria</taxon>
        <taxon>Pseudomonadati</taxon>
        <taxon>Pseudomonadota</taxon>
        <taxon>Betaproteobacteria</taxon>
        <taxon>Burkholderiales</taxon>
        <taxon>Oxalobacteraceae</taxon>
        <taxon>Undibacterium</taxon>
    </lineage>
</organism>
<evidence type="ECO:0000313" key="2">
    <source>
        <dbReference type="Proteomes" id="UP000620127"/>
    </source>
</evidence>
<protein>
    <submittedName>
        <fullName evidence="1">Uncharacterized protein</fullName>
    </submittedName>
</protein>
<reference evidence="2" key="1">
    <citation type="journal article" date="2019" name="Int. J. Syst. Evol. Microbiol.">
        <title>The Global Catalogue of Microorganisms (GCM) 10K type strain sequencing project: providing services to taxonomists for standard genome sequencing and annotation.</title>
        <authorList>
            <consortium name="The Broad Institute Genomics Platform"/>
            <consortium name="The Broad Institute Genome Sequencing Center for Infectious Disease"/>
            <person name="Wu L."/>
            <person name="Ma J."/>
        </authorList>
    </citation>
    <scope>NUCLEOTIDE SEQUENCE [LARGE SCALE GENOMIC DNA]</scope>
    <source>
        <strain evidence="2">KCTC 23916</strain>
    </source>
</reference>
<keyword evidence="2" id="KW-1185">Reference proteome</keyword>